<dbReference type="InterPro" id="IPR052942">
    <property type="entry name" value="LPS_cholinephosphotransferase"/>
</dbReference>
<dbReference type="PANTHER" id="PTHR43404:SF2">
    <property type="entry name" value="LIPOPOLYSACCHARIDE CHOLINEPHOSPHOTRANSFERASE LICD"/>
    <property type="match status" value="1"/>
</dbReference>
<dbReference type="GO" id="GO:0009100">
    <property type="term" value="P:glycoprotein metabolic process"/>
    <property type="evidence" value="ECO:0007669"/>
    <property type="project" value="UniProtKB-ARBA"/>
</dbReference>
<name>F9PDD5_9STRE</name>
<sequence>MSDLKAIQARSLEMAEYFVAFCKEHDLLCYLCGGGAIGALRNKGFIPWDDDLDFFMPRKDYEKLAELWPQYADERYFLSKSSKDYVDRNLFITIRDKETTCIKPYQQDLDLPHGLALDVLPLDYYPKNPAERKKQVRWALIYSLFCAQTIPEKHGALMKWGSTILLGLTPKSLRYRIWKKAEKEMTKYGPAESDGITELCSGPGYMKKKYPIQAFEDNIFLPFEGTEMPIPVGYDAYLSTAFGDYMTPPPADKQVPHHDAIIADMDKSYTEYMGEYNARKN</sequence>
<evidence type="ECO:0000313" key="3">
    <source>
        <dbReference type="Proteomes" id="UP000003399"/>
    </source>
</evidence>
<accession>F9PDD5</accession>
<evidence type="ECO:0000259" key="1">
    <source>
        <dbReference type="Pfam" id="PF04991"/>
    </source>
</evidence>
<dbReference type="PANTHER" id="PTHR43404">
    <property type="entry name" value="LIPOPOLYSACCHARIDE CHOLINEPHOSPHOTRANSFERASE LICD"/>
    <property type="match status" value="1"/>
</dbReference>
<reference evidence="2 3" key="1">
    <citation type="submission" date="2011-07" db="EMBL/GenBank/DDBJ databases">
        <authorList>
            <person name="Harkins D.M."/>
            <person name="Madupu R."/>
            <person name="Durkin A.S."/>
            <person name="Torralba M."/>
            <person name="Methe B."/>
            <person name="Sutton G.G."/>
            <person name="Nelson K.E."/>
        </authorList>
    </citation>
    <scope>NUCLEOTIDE SEQUENCE [LARGE SCALE GENOMIC DNA]</scope>
    <source>
        <strain evidence="2 3">X</strain>
    </source>
</reference>
<organism evidence="2 3">
    <name type="scientific">Streptococcus infantis X</name>
    <dbReference type="NCBI Taxonomy" id="997830"/>
    <lineage>
        <taxon>Bacteria</taxon>
        <taxon>Bacillati</taxon>
        <taxon>Bacillota</taxon>
        <taxon>Bacilli</taxon>
        <taxon>Lactobacillales</taxon>
        <taxon>Streptococcaceae</taxon>
        <taxon>Streptococcus</taxon>
    </lineage>
</organism>
<feature type="domain" description="LicD/FKTN/FKRP nucleotidyltransferase" evidence="1">
    <location>
        <begin position="22"/>
        <end position="243"/>
    </location>
</feature>
<dbReference type="PATRIC" id="fig|997830.4.peg.420"/>
<dbReference type="InterPro" id="IPR007074">
    <property type="entry name" value="LicD/FKTN/FKRP_NTP_transf"/>
</dbReference>
<dbReference type="EMBL" id="AFUQ01000001">
    <property type="protein sequence ID" value="EGV14986.1"/>
    <property type="molecule type" value="Genomic_DNA"/>
</dbReference>
<comment type="caution">
    <text evidence="2">The sequence shown here is derived from an EMBL/GenBank/DDBJ whole genome shotgun (WGS) entry which is preliminary data.</text>
</comment>
<dbReference type="Pfam" id="PF04991">
    <property type="entry name" value="LicD"/>
    <property type="match status" value="1"/>
</dbReference>
<proteinExistence type="predicted"/>
<evidence type="ECO:0000313" key="2">
    <source>
        <dbReference type="EMBL" id="EGV14986.1"/>
    </source>
</evidence>
<dbReference type="AlphaFoldDB" id="F9PDD5"/>
<gene>
    <name evidence="2" type="ORF">HMPREF1124_0933</name>
</gene>
<dbReference type="eggNOG" id="COG3475">
    <property type="taxonomic scope" value="Bacteria"/>
</dbReference>
<dbReference type="Proteomes" id="UP000003399">
    <property type="component" value="Unassembled WGS sequence"/>
</dbReference>
<protein>
    <submittedName>
        <fullName evidence="2">LICD family protein</fullName>
    </submittedName>
</protein>